<keyword evidence="3" id="KW-1185">Reference proteome</keyword>
<dbReference type="Pfam" id="PF04367">
    <property type="entry name" value="DUF502"/>
    <property type="match status" value="1"/>
</dbReference>
<evidence type="ECO:0000313" key="3">
    <source>
        <dbReference type="Proteomes" id="UP000036367"/>
    </source>
</evidence>
<keyword evidence="1" id="KW-1133">Transmembrane helix</keyword>
<keyword evidence="1" id="KW-0472">Membrane</keyword>
<evidence type="ECO:0000256" key="1">
    <source>
        <dbReference type="SAM" id="Phobius"/>
    </source>
</evidence>
<dbReference type="RefSeq" id="WP_047813720.1">
    <property type="nucleotide sequence ID" value="NZ_LECT01000016.1"/>
</dbReference>
<evidence type="ECO:0000313" key="2">
    <source>
        <dbReference type="EMBL" id="KLU06090.1"/>
    </source>
</evidence>
<proteinExistence type="predicted"/>
<keyword evidence="1" id="KW-0812">Transmembrane</keyword>
<organism evidence="2 3">
    <name type="scientific">Rhodopirellula islandica</name>
    <dbReference type="NCBI Taxonomy" id="595434"/>
    <lineage>
        <taxon>Bacteria</taxon>
        <taxon>Pseudomonadati</taxon>
        <taxon>Planctomycetota</taxon>
        <taxon>Planctomycetia</taxon>
        <taxon>Pirellulales</taxon>
        <taxon>Pirellulaceae</taxon>
        <taxon>Rhodopirellula</taxon>
    </lineage>
</organism>
<dbReference type="PANTHER" id="PTHR31876:SF26">
    <property type="entry name" value="PROTEIN LIKE COV 2"/>
    <property type="match status" value="1"/>
</dbReference>
<comment type="caution">
    <text evidence="2">The sequence shown here is derived from an EMBL/GenBank/DDBJ whole genome shotgun (WGS) entry which is preliminary data.</text>
</comment>
<sequence length="230" mass="25440">MRAFLLTLWQRGFIGTFLTGLFALLPLVITIWIMNWVAGILRGFVGAESLLGQGLRSIGLHFAANQWLATAIGWVFVVAAIWLVGLLVSSTARFRWQEWFDGSFKKIPVVKSVYGPVKQVVEMFSKQDESAMTGMKVVHCYVGDDESAGFLGLLPSTDTYRFQDKECHVIYLPSAPMPMTGFNMFIPVDHVTVVDMGVDDLMQVYFSLGVMTSTVVPPGVVLPKQKPGPT</sequence>
<dbReference type="Proteomes" id="UP000036367">
    <property type="component" value="Unassembled WGS sequence"/>
</dbReference>
<dbReference type="EMBL" id="LECT01000016">
    <property type="protein sequence ID" value="KLU06090.1"/>
    <property type="molecule type" value="Genomic_DNA"/>
</dbReference>
<feature type="transmembrane region" description="Helical" evidence="1">
    <location>
        <begin position="67"/>
        <end position="88"/>
    </location>
</feature>
<dbReference type="PANTHER" id="PTHR31876">
    <property type="entry name" value="COV-LIKE PROTEIN 1"/>
    <property type="match status" value="1"/>
</dbReference>
<gene>
    <name evidence="2" type="ORF">RISK_001941</name>
</gene>
<accession>A0A0J1BHR8</accession>
<dbReference type="AlphaFoldDB" id="A0A0J1BHR8"/>
<protein>
    <submittedName>
        <fullName evidence="2">Transporter</fullName>
    </submittedName>
</protein>
<feature type="transmembrane region" description="Helical" evidence="1">
    <location>
        <begin position="12"/>
        <end position="34"/>
    </location>
</feature>
<dbReference type="STRING" id="595434.RISK_001941"/>
<reference evidence="2" key="1">
    <citation type="submission" date="2015-05" db="EMBL/GenBank/DDBJ databases">
        <title>Permanent draft genome of Rhodopirellula islandicus K833.</title>
        <authorList>
            <person name="Kizina J."/>
            <person name="Richter M."/>
            <person name="Glockner F.O."/>
            <person name="Harder J."/>
        </authorList>
    </citation>
    <scope>NUCLEOTIDE SEQUENCE [LARGE SCALE GENOMIC DNA]</scope>
    <source>
        <strain evidence="2">K833</strain>
    </source>
</reference>
<dbReference type="PATRIC" id="fig|595434.4.peg.1861"/>
<dbReference type="InterPro" id="IPR007462">
    <property type="entry name" value="COV1-like"/>
</dbReference>
<name>A0A0J1BHR8_RHOIS</name>
<dbReference type="OrthoDB" id="5636623at2"/>